<name>A0A9Q0DVU8_9TELE</name>
<comment type="subcellular location">
    <subcellularLocation>
        <location evidence="1">Nucleus</location>
    </subcellularLocation>
</comment>
<dbReference type="InterPro" id="IPR050717">
    <property type="entry name" value="C2H2-ZF_Transcription_Reg"/>
</dbReference>
<dbReference type="FunFam" id="3.30.160.60:FF:000512">
    <property type="entry name" value="zinc finger protein 197 isoform X1"/>
    <property type="match status" value="1"/>
</dbReference>
<feature type="coiled-coil region" evidence="8">
    <location>
        <begin position="41"/>
        <end position="92"/>
    </location>
</feature>
<protein>
    <recommendedName>
        <fullName evidence="10">C2H2-type domain-containing protein</fullName>
    </recommendedName>
</protein>
<proteinExistence type="predicted"/>
<evidence type="ECO:0000256" key="7">
    <source>
        <dbReference type="PROSITE-ProRule" id="PRU00042"/>
    </source>
</evidence>
<dbReference type="Gene3D" id="3.30.160.60">
    <property type="entry name" value="Classic Zinc Finger"/>
    <property type="match status" value="2"/>
</dbReference>
<dbReference type="GO" id="GO:0000981">
    <property type="term" value="F:DNA-binding transcription factor activity, RNA polymerase II-specific"/>
    <property type="evidence" value="ECO:0007669"/>
    <property type="project" value="TreeGrafter"/>
</dbReference>
<keyword evidence="12" id="KW-1185">Reference proteome</keyword>
<dbReference type="SUPFAM" id="SSF57667">
    <property type="entry name" value="beta-beta-alpha zinc fingers"/>
    <property type="match status" value="1"/>
</dbReference>
<feature type="region of interest" description="Disordered" evidence="9">
    <location>
        <begin position="229"/>
        <end position="262"/>
    </location>
</feature>
<dbReference type="InterPro" id="IPR013087">
    <property type="entry name" value="Znf_C2H2_type"/>
</dbReference>
<evidence type="ECO:0000256" key="2">
    <source>
        <dbReference type="ARBA" id="ARBA00022723"/>
    </source>
</evidence>
<dbReference type="Proteomes" id="UP001148018">
    <property type="component" value="Unassembled WGS sequence"/>
</dbReference>
<dbReference type="PANTHER" id="PTHR14196">
    <property type="entry name" value="ODD-SKIPPED - RELATED"/>
    <property type="match status" value="1"/>
</dbReference>
<reference evidence="11" key="1">
    <citation type="submission" date="2022-07" db="EMBL/GenBank/DDBJ databases">
        <title>Chromosome-level genome of Muraenolepis orangiensis.</title>
        <authorList>
            <person name="Kim J."/>
        </authorList>
    </citation>
    <scope>NUCLEOTIDE SEQUENCE</scope>
    <source>
        <strain evidence="11">KU_S4_2022</strain>
        <tissue evidence="11">Muscle</tissue>
    </source>
</reference>
<dbReference type="PANTHER" id="PTHR14196:SF12">
    <property type="entry name" value="ZINC FINGER PROTEIN 208-LIKE"/>
    <property type="match status" value="1"/>
</dbReference>
<dbReference type="GO" id="GO:0005634">
    <property type="term" value="C:nucleus"/>
    <property type="evidence" value="ECO:0007669"/>
    <property type="project" value="UniProtKB-SubCell"/>
</dbReference>
<keyword evidence="2" id="KW-0479">Metal-binding</keyword>
<feature type="region of interest" description="Disordered" evidence="9">
    <location>
        <begin position="141"/>
        <end position="208"/>
    </location>
</feature>
<dbReference type="GO" id="GO:0000977">
    <property type="term" value="F:RNA polymerase II transcription regulatory region sequence-specific DNA binding"/>
    <property type="evidence" value="ECO:0007669"/>
    <property type="project" value="TreeGrafter"/>
</dbReference>
<dbReference type="EMBL" id="JANIIK010000111">
    <property type="protein sequence ID" value="KAJ3594646.1"/>
    <property type="molecule type" value="Genomic_DNA"/>
</dbReference>
<dbReference type="PROSITE" id="PS00028">
    <property type="entry name" value="ZINC_FINGER_C2H2_1"/>
    <property type="match status" value="2"/>
</dbReference>
<organism evidence="11 12">
    <name type="scientific">Muraenolepis orangiensis</name>
    <name type="common">Patagonian moray cod</name>
    <dbReference type="NCBI Taxonomy" id="630683"/>
    <lineage>
        <taxon>Eukaryota</taxon>
        <taxon>Metazoa</taxon>
        <taxon>Chordata</taxon>
        <taxon>Craniata</taxon>
        <taxon>Vertebrata</taxon>
        <taxon>Euteleostomi</taxon>
        <taxon>Actinopterygii</taxon>
        <taxon>Neopterygii</taxon>
        <taxon>Teleostei</taxon>
        <taxon>Neoteleostei</taxon>
        <taxon>Acanthomorphata</taxon>
        <taxon>Zeiogadaria</taxon>
        <taxon>Gadariae</taxon>
        <taxon>Gadiformes</taxon>
        <taxon>Muraenolepidoidei</taxon>
        <taxon>Muraenolepididae</taxon>
        <taxon>Muraenolepis</taxon>
    </lineage>
</organism>
<evidence type="ECO:0000256" key="8">
    <source>
        <dbReference type="SAM" id="Coils"/>
    </source>
</evidence>
<accession>A0A9Q0DVU8</accession>
<sequence>MADAVVFQSKMSSVMDMMAKTAVVEISKLWDEAFAFVQLEVRHRQEEVEALRSRVRVMEEERPGVLYRQEEVEALRSRVRVMEEERSRVMEEERPGVLYRQEEVEALRSRVRVMEEDRRRVRVMEERRSRVRVMEEERMELLSRATQPPNHPRNPDDHRPSVVLIQTKPSLHARESDRLHAETVSTPTAPRREDRAAGLPGPEEEDAPKDEALELGVAGLKEEAVEDAIQMGDPPPDTEHMEDYGSDHSASEADPPVPEERDAQPWSYVSIADSDDTDDSNGIFRPHRFSESLDKEMKFIQNALDSLDNNPSEAAYLDRLSQVQPGQCMDVQGMGLGPADKHYPSHQYDLLQLRALKNSCQVREKWFMCPFCGKSFDRSSHLEMHRRIHTGEKPYTCAVCGRCFSQRSNLRTHQRTHKEYFPHLQSTEFGHQQ</sequence>
<feature type="compositionally biased region" description="Basic and acidic residues" evidence="9">
    <location>
        <begin position="172"/>
        <end position="181"/>
    </location>
</feature>
<feature type="compositionally biased region" description="Basic and acidic residues" evidence="9">
    <location>
        <begin position="237"/>
        <end position="251"/>
    </location>
</feature>
<evidence type="ECO:0000313" key="11">
    <source>
        <dbReference type="EMBL" id="KAJ3594646.1"/>
    </source>
</evidence>
<comment type="caution">
    <text evidence="11">The sequence shown here is derived from an EMBL/GenBank/DDBJ whole genome shotgun (WGS) entry which is preliminary data.</text>
</comment>
<evidence type="ECO:0000256" key="4">
    <source>
        <dbReference type="ARBA" id="ARBA00022771"/>
    </source>
</evidence>
<dbReference type="Pfam" id="PF00096">
    <property type="entry name" value="zf-C2H2"/>
    <property type="match status" value="2"/>
</dbReference>
<evidence type="ECO:0000256" key="5">
    <source>
        <dbReference type="ARBA" id="ARBA00022833"/>
    </source>
</evidence>
<keyword evidence="3" id="KW-0677">Repeat</keyword>
<dbReference type="OrthoDB" id="6077919at2759"/>
<keyword evidence="8" id="KW-0175">Coiled coil</keyword>
<dbReference type="InterPro" id="IPR036236">
    <property type="entry name" value="Znf_C2H2_sf"/>
</dbReference>
<keyword evidence="6" id="KW-0539">Nucleus</keyword>
<dbReference type="PROSITE" id="PS50157">
    <property type="entry name" value="ZINC_FINGER_C2H2_2"/>
    <property type="match status" value="2"/>
</dbReference>
<dbReference type="AlphaFoldDB" id="A0A9Q0DVU8"/>
<feature type="domain" description="C2H2-type" evidence="10">
    <location>
        <begin position="395"/>
        <end position="422"/>
    </location>
</feature>
<dbReference type="FunFam" id="3.30.160.60:FF:000710">
    <property type="entry name" value="Zinc finger protein 768"/>
    <property type="match status" value="1"/>
</dbReference>
<dbReference type="GO" id="GO:0008270">
    <property type="term" value="F:zinc ion binding"/>
    <property type="evidence" value="ECO:0007669"/>
    <property type="project" value="UniProtKB-KW"/>
</dbReference>
<keyword evidence="4 7" id="KW-0863">Zinc-finger</keyword>
<evidence type="ECO:0000256" key="3">
    <source>
        <dbReference type="ARBA" id="ARBA00022737"/>
    </source>
</evidence>
<keyword evidence="5" id="KW-0862">Zinc</keyword>
<gene>
    <name evidence="11" type="ORF">NHX12_003953</name>
</gene>
<evidence type="ECO:0000256" key="9">
    <source>
        <dbReference type="SAM" id="MobiDB-lite"/>
    </source>
</evidence>
<feature type="domain" description="C2H2-type" evidence="10">
    <location>
        <begin position="367"/>
        <end position="394"/>
    </location>
</feature>
<evidence type="ECO:0000256" key="1">
    <source>
        <dbReference type="ARBA" id="ARBA00004123"/>
    </source>
</evidence>
<evidence type="ECO:0000259" key="10">
    <source>
        <dbReference type="PROSITE" id="PS50157"/>
    </source>
</evidence>
<evidence type="ECO:0000256" key="6">
    <source>
        <dbReference type="ARBA" id="ARBA00023242"/>
    </source>
</evidence>
<dbReference type="SMART" id="SM00355">
    <property type="entry name" value="ZnF_C2H2"/>
    <property type="match status" value="2"/>
</dbReference>
<evidence type="ECO:0000313" key="12">
    <source>
        <dbReference type="Proteomes" id="UP001148018"/>
    </source>
</evidence>